<feature type="transmembrane region" description="Helical" evidence="6">
    <location>
        <begin position="69"/>
        <end position="90"/>
    </location>
</feature>
<reference evidence="8" key="1">
    <citation type="submission" date="2022-02" db="EMBL/GenBank/DDBJ databases">
        <title>Acinetobacter A3.8 sp. nov., isolated from Sediment (Zhairuo Island).</title>
        <authorList>
            <person name="Zheng K."/>
        </authorList>
    </citation>
    <scope>NUCLEOTIDE SEQUENCE</scope>
    <source>
        <strain evidence="8">A3.8</strain>
    </source>
</reference>
<evidence type="ECO:0000256" key="5">
    <source>
        <dbReference type="ARBA" id="ARBA00023136"/>
    </source>
</evidence>
<dbReference type="InterPro" id="IPR037185">
    <property type="entry name" value="EmrE-like"/>
</dbReference>
<evidence type="ECO:0000256" key="3">
    <source>
        <dbReference type="ARBA" id="ARBA00022692"/>
    </source>
</evidence>
<dbReference type="PANTHER" id="PTHR32322:SF18">
    <property type="entry name" value="S-ADENOSYLMETHIONINE_S-ADENOSYLHOMOCYSTEINE TRANSPORTER"/>
    <property type="match status" value="1"/>
</dbReference>
<keyword evidence="4 6" id="KW-1133">Transmembrane helix</keyword>
<keyword evidence="9" id="KW-1185">Reference proteome</keyword>
<feature type="domain" description="EamA" evidence="7">
    <location>
        <begin position="7"/>
        <end position="139"/>
    </location>
</feature>
<accession>A0A9X2B9G1</accession>
<feature type="transmembrane region" description="Helical" evidence="6">
    <location>
        <begin position="213"/>
        <end position="233"/>
    </location>
</feature>
<feature type="transmembrane region" description="Helical" evidence="6">
    <location>
        <begin position="269"/>
        <end position="289"/>
    </location>
</feature>
<evidence type="ECO:0000256" key="1">
    <source>
        <dbReference type="ARBA" id="ARBA00004651"/>
    </source>
</evidence>
<protein>
    <submittedName>
        <fullName evidence="8">DMT family transporter</fullName>
    </submittedName>
</protein>
<gene>
    <name evidence="8" type="ORF">MKI79_01190</name>
</gene>
<feature type="domain" description="EamA" evidence="7">
    <location>
        <begin position="153"/>
        <end position="283"/>
    </location>
</feature>
<dbReference type="AlphaFoldDB" id="A0A9X2B9G1"/>
<dbReference type="SUPFAM" id="SSF103481">
    <property type="entry name" value="Multidrug resistance efflux transporter EmrE"/>
    <property type="match status" value="2"/>
</dbReference>
<evidence type="ECO:0000259" key="7">
    <source>
        <dbReference type="Pfam" id="PF00892"/>
    </source>
</evidence>
<feature type="transmembrane region" description="Helical" evidence="6">
    <location>
        <begin position="123"/>
        <end position="143"/>
    </location>
</feature>
<feature type="transmembrane region" description="Helical" evidence="6">
    <location>
        <begin position="178"/>
        <end position="201"/>
    </location>
</feature>
<evidence type="ECO:0000256" key="6">
    <source>
        <dbReference type="SAM" id="Phobius"/>
    </source>
</evidence>
<keyword evidence="3 6" id="KW-0812">Transmembrane</keyword>
<dbReference type="Proteomes" id="UP001139701">
    <property type="component" value="Unassembled WGS sequence"/>
</dbReference>
<proteinExistence type="predicted"/>
<comment type="caution">
    <text evidence="8">The sequence shown here is derived from an EMBL/GenBank/DDBJ whole genome shotgun (WGS) entry which is preliminary data.</text>
</comment>
<feature type="transmembrane region" description="Helical" evidence="6">
    <location>
        <begin position="240"/>
        <end position="263"/>
    </location>
</feature>
<dbReference type="RefSeq" id="WP_241570256.1">
    <property type="nucleotide sequence ID" value="NZ_JAKUML010000002.1"/>
</dbReference>
<dbReference type="GO" id="GO:0005886">
    <property type="term" value="C:plasma membrane"/>
    <property type="evidence" value="ECO:0007669"/>
    <property type="project" value="UniProtKB-SubCell"/>
</dbReference>
<organism evidence="8 9">
    <name type="scientific">Acinetobacter sedimenti</name>
    <dbReference type="NCBI Taxonomy" id="2919922"/>
    <lineage>
        <taxon>Bacteria</taxon>
        <taxon>Pseudomonadati</taxon>
        <taxon>Pseudomonadota</taxon>
        <taxon>Gammaproteobacteria</taxon>
        <taxon>Moraxellales</taxon>
        <taxon>Moraxellaceae</taxon>
        <taxon>Acinetobacter</taxon>
    </lineage>
</organism>
<feature type="transmembrane region" description="Helical" evidence="6">
    <location>
        <begin position="149"/>
        <end position="171"/>
    </location>
</feature>
<comment type="subcellular location">
    <subcellularLocation>
        <location evidence="1">Cell membrane</location>
        <topology evidence="1">Multi-pass membrane protein</topology>
    </subcellularLocation>
</comment>
<dbReference type="InterPro" id="IPR050638">
    <property type="entry name" value="AA-Vitamin_Transporters"/>
</dbReference>
<evidence type="ECO:0000313" key="8">
    <source>
        <dbReference type="EMBL" id="MCJ8145540.1"/>
    </source>
</evidence>
<feature type="transmembrane region" description="Helical" evidence="6">
    <location>
        <begin position="9"/>
        <end position="28"/>
    </location>
</feature>
<evidence type="ECO:0000256" key="2">
    <source>
        <dbReference type="ARBA" id="ARBA00022475"/>
    </source>
</evidence>
<keyword evidence="5 6" id="KW-0472">Membrane</keyword>
<name>A0A9X2B9G1_9GAMM</name>
<keyword evidence="2" id="KW-1003">Cell membrane</keyword>
<dbReference type="EMBL" id="JAKUML010000002">
    <property type="protein sequence ID" value="MCJ8145540.1"/>
    <property type="molecule type" value="Genomic_DNA"/>
</dbReference>
<dbReference type="PANTHER" id="PTHR32322">
    <property type="entry name" value="INNER MEMBRANE TRANSPORTER"/>
    <property type="match status" value="1"/>
</dbReference>
<dbReference type="Pfam" id="PF00892">
    <property type="entry name" value="EamA"/>
    <property type="match status" value="2"/>
</dbReference>
<evidence type="ECO:0000313" key="9">
    <source>
        <dbReference type="Proteomes" id="UP001139701"/>
    </source>
</evidence>
<dbReference type="InterPro" id="IPR000620">
    <property type="entry name" value="EamA_dom"/>
</dbReference>
<evidence type="ECO:0000256" key="4">
    <source>
        <dbReference type="ARBA" id="ARBA00022989"/>
    </source>
</evidence>
<feature type="transmembrane region" description="Helical" evidence="6">
    <location>
        <begin position="34"/>
        <end position="57"/>
    </location>
</feature>
<feature type="transmembrane region" description="Helical" evidence="6">
    <location>
        <begin position="96"/>
        <end position="116"/>
    </location>
</feature>
<sequence>MNRVKLQGYIFVLITMCIWGGFTILSRLSAKWGIVAWDLTALRFAFAFSILVPILLYQRNYQFLFKKQAIILALVGGIGYCVTVYSGFYFSPAAHAAIFLNGFIPVCTALAAFVIYKQPFDRHVCTSIAIMSISLILMTYLLSMNSHQPFGVGDVLFVLGAVCWGIFTVLLRESNMTAWQAMSSVAIWSAVMYIPVYLFFLPKHLTEAEPIHIAIQTLFHGVLVVIVATITYVEAIKRLGAFQAGSIVTLAPFIAAVIAIPLLNEPVSPAIICGLIGIGIGALQPWRWIAHLKSTSQI</sequence>